<feature type="region of interest" description="Disordered" evidence="1">
    <location>
        <begin position="338"/>
        <end position="399"/>
    </location>
</feature>
<keyword evidence="5" id="KW-1185">Reference proteome</keyword>
<feature type="chain" id="PRO_5044778777" description="Ig-like domain-containing protein" evidence="3">
    <location>
        <begin position="26"/>
        <end position="435"/>
    </location>
</feature>
<evidence type="ECO:0000256" key="3">
    <source>
        <dbReference type="SAM" id="SignalP"/>
    </source>
</evidence>
<protein>
    <recommendedName>
        <fullName evidence="6">Ig-like domain-containing protein</fullName>
    </recommendedName>
</protein>
<keyword evidence="2" id="KW-0472">Membrane</keyword>
<evidence type="ECO:0000256" key="1">
    <source>
        <dbReference type="SAM" id="MobiDB-lite"/>
    </source>
</evidence>
<name>A0ABD0JLB4_9CAEN</name>
<keyword evidence="2" id="KW-1133">Transmembrane helix</keyword>
<feature type="compositionally biased region" description="Basic and acidic residues" evidence="1">
    <location>
        <begin position="370"/>
        <end position="398"/>
    </location>
</feature>
<evidence type="ECO:0000256" key="2">
    <source>
        <dbReference type="SAM" id="Phobius"/>
    </source>
</evidence>
<evidence type="ECO:0008006" key="6">
    <source>
        <dbReference type="Google" id="ProtNLM"/>
    </source>
</evidence>
<keyword evidence="3" id="KW-0732">Signal</keyword>
<comment type="caution">
    <text evidence="4">The sequence shown here is derived from an EMBL/GenBank/DDBJ whole genome shotgun (WGS) entry which is preliminary data.</text>
</comment>
<gene>
    <name evidence="4" type="ORF">BaRGS_00033493</name>
</gene>
<feature type="signal peptide" evidence="3">
    <location>
        <begin position="1"/>
        <end position="25"/>
    </location>
</feature>
<accession>A0ABD0JLB4</accession>
<dbReference type="EMBL" id="JACVVK020000411">
    <property type="protein sequence ID" value="KAK7475262.1"/>
    <property type="molecule type" value="Genomic_DNA"/>
</dbReference>
<evidence type="ECO:0000313" key="4">
    <source>
        <dbReference type="EMBL" id="KAK7475262.1"/>
    </source>
</evidence>
<dbReference type="Proteomes" id="UP001519460">
    <property type="component" value="Unassembled WGS sequence"/>
</dbReference>
<proteinExistence type="predicted"/>
<keyword evidence="2" id="KW-0812">Transmembrane</keyword>
<sequence length="435" mass="48087">MVTTGGCSFSVLAASLIFLPGEHHASSLEDRSEKPVLSFLQTRDLRLTCDIRHFRNSPKKVLVMQIVARLDNETGADKVLATADSSARVWTSTYLNESHPLSHVSGQTGTSNPWLQLTLVDVSGNVYGSYFCRADFLAHTADSNSSVWRSETIQYDSQTVMPQAKPGFKMLVREGQGLVCDYIPKSHESPFEISIWSDQTLVAMSSEGKGLNCLAGFVCFQGQLKAERFSLQVHCLSENCERDCGSIEKTTCTVKTEKDGVITKNSAVPVSKPERCRRKIDGVKRKAGLSPAGIAGIVLVVIVLPISLAIITCFALRRRNHQSYTLNQTPQRNYEVDENTALPTDTGPSIMYRQQSSRSSSFNAHSNQHPTDEEKRREVRQKCKVERPARNDNEKDISDMEVPDPIIMSLHIASVDEVISDVVTVEEGSETSETG</sequence>
<reference evidence="4 5" key="1">
    <citation type="journal article" date="2023" name="Sci. Data">
        <title>Genome assembly of the Korean intertidal mud-creeper Batillaria attramentaria.</title>
        <authorList>
            <person name="Patra A.K."/>
            <person name="Ho P.T."/>
            <person name="Jun S."/>
            <person name="Lee S.J."/>
            <person name="Kim Y."/>
            <person name="Won Y.J."/>
        </authorList>
    </citation>
    <scope>NUCLEOTIDE SEQUENCE [LARGE SCALE GENOMIC DNA]</scope>
    <source>
        <strain evidence="4">Wonlab-2016</strain>
    </source>
</reference>
<dbReference type="AlphaFoldDB" id="A0ABD0JLB4"/>
<feature type="transmembrane region" description="Helical" evidence="2">
    <location>
        <begin position="294"/>
        <end position="316"/>
    </location>
</feature>
<organism evidence="4 5">
    <name type="scientific">Batillaria attramentaria</name>
    <dbReference type="NCBI Taxonomy" id="370345"/>
    <lineage>
        <taxon>Eukaryota</taxon>
        <taxon>Metazoa</taxon>
        <taxon>Spiralia</taxon>
        <taxon>Lophotrochozoa</taxon>
        <taxon>Mollusca</taxon>
        <taxon>Gastropoda</taxon>
        <taxon>Caenogastropoda</taxon>
        <taxon>Sorbeoconcha</taxon>
        <taxon>Cerithioidea</taxon>
        <taxon>Batillariidae</taxon>
        <taxon>Batillaria</taxon>
    </lineage>
</organism>
<evidence type="ECO:0000313" key="5">
    <source>
        <dbReference type="Proteomes" id="UP001519460"/>
    </source>
</evidence>